<proteinExistence type="predicted"/>
<reference evidence="1" key="1">
    <citation type="submission" date="2016-07" db="EMBL/GenBank/DDBJ databases">
        <authorList>
            <person name="Bretaudeau A."/>
        </authorList>
    </citation>
    <scope>NUCLEOTIDE SEQUENCE</scope>
    <source>
        <strain evidence="1">Rice</strain>
        <tissue evidence="1">Whole body</tissue>
    </source>
</reference>
<organism evidence="1">
    <name type="scientific">Spodoptera frugiperda</name>
    <name type="common">Fall armyworm</name>
    <dbReference type="NCBI Taxonomy" id="7108"/>
    <lineage>
        <taxon>Eukaryota</taxon>
        <taxon>Metazoa</taxon>
        <taxon>Ecdysozoa</taxon>
        <taxon>Arthropoda</taxon>
        <taxon>Hexapoda</taxon>
        <taxon>Insecta</taxon>
        <taxon>Pterygota</taxon>
        <taxon>Neoptera</taxon>
        <taxon>Endopterygota</taxon>
        <taxon>Lepidoptera</taxon>
        <taxon>Glossata</taxon>
        <taxon>Ditrysia</taxon>
        <taxon>Noctuoidea</taxon>
        <taxon>Noctuidae</taxon>
        <taxon>Amphipyrinae</taxon>
        <taxon>Spodoptera</taxon>
    </lineage>
</organism>
<gene>
    <name evidence="1" type="ORF">SFRICE_024324</name>
</gene>
<name>A0A2H1VWA0_SPOFR</name>
<protein>
    <submittedName>
        <fullName evidence="1">SFRICE_024324</fullName>
    </submittedName>
</protein>
<dbReference type="AlphaFoldDB" id="A0A2H1VWA0"/>
<sequence>MTKEDRISTDLSYRSESAGKSDHIILFNYRLYECLGNRKLSFLRKGGSSNQARIDKYEGTCST</sequence>
<evidence type="ECO:0000313" key="1">
    <source>
        <dbReference type="EMBL" id="SOQ45110.1"/>
    </source>
</evidence>
<dbReference type="EMBL" id="ODYU01004826">
    <property type="protein sequence ID" value="SOQ45110.1"/>
    <property type="molecule type" value="Genomic_DNA"/>
</dbReference>
<accession>A0A2H1VWA0</accession>